<dbReference type="EMBL" id="CP042467">
    <property type="protein sequence ID" value="QED29985.1"/>
    <property type="molecule type" value="Genomic_DNA"/>
</dbReference>
<sequence>MQKFIPPFLLAMLVGCSDDAEKSGNNSNNEAMPTATEFVLQNANDQPVYTGTFLIKVGTAERDFFSWNYPCEPDLCGECLPGEPPMLEELAAEAERRATWAGYIYGERTDDCVPRTIAEAGFYTVEWCYSLSDDEATASECVSQSFELGETVTLVTNSPR</sequence>
<dbReference type="PROSITE" id="PS51257">
    <property type="entry name" value="PROKAR_LIPOPROTEIN"/>
    <property type="match status" value="1"/>
</dbReference>
<reference evidence="1 2" key="1">
    <citation type="submission" date="2019-08" db="EMBL/GenBank/DDBJ databases">
        <authorList>
            <person name="Liang Q."/>
        </authorList>
    </citation>
    <scope>NUCLEOTIDE SEQUENCE [LARGE SCALE GENOMIC DNA]</scope>
    <source>
        <strain evidence="1 2">V1718</strain>
    </source>
</reference>
<evidence type="ECO:0000313" key="2">
    <source>
        <dbReference type="Proteomes" id="UP000321595"/>
    </source>
</evidence>
<accession>A0A5B8XWL7</accession>
<dbReference type="Proteomes" id="UP000321595">
    <property type="component" value="Chromosome"/>
</dbReference>
<evidence type="ECO:0000313" key="1">
    <source>
        <dbReference type="EMBL" id="QED29985.1"/>
    </source>
</evidence>
<evidence type="ECO:0008006" key="3">
    <source>
        <dbReference type="Google" id="ProtNLM"/>
    </source>
</evidence>
<name>A0A5B8XWL7_9DELT</name>
<protein>
    <recommendedName>
        <fullName evidence="3">Lipoprotein</fullName>
    </recommendedName>
</protein>
<keyword evidence="2" id="KW-1185">Reference proteome</keyword>
<dbReference type="KEGG" id="bbae:FRD01_22675"/>
<organism evidence="1 2">
    <name type="scientific">Microvenator marinus</name>
    <dbReference type="NCBI Taxonomy" id="2600177"/>
    <lineage>
        <taxon>Bacteria</taxon>
        <taxon>Deltaproteobacteria</taxon>
        <taxon>Bradymonadales</taxon>
        <taxon>Microvenatoraceae</taxon>
        <taxon>Microvenator</taxon>
    </lineage>
</organism>
<proteinExistence type="predicted"/>
<gene>
    <name evidence="1" type="ORF">FRD01_22675</name>
</gene>
<dbReference type="AlphaFoldDB" id="A0A5B8XWL7"/>
<dbReference type="RefSeq" id="WP_146963268.1">
    <property type="nucleotide sequence ID" value="NZ_CP042467.1"/>
</dbReference>